<reference evidence="5 6" key="1">
    <citation type="submission" date="2022-05" db="EMBL/GenBank/DDBJ databases">
        <authorList>
            <consortium name="Genoscope - CEA"/>
            <person name="William W."/>
        </authorList>
    </citation>
    <scope>NUCLEOTIDE SEQUENCE [LARGE SCALE GENOMIC DNA]</scope>
</reference>
<organism evidence="5 6">
    <name type="scientific">Porites evermanni</name>
    <dbReference type="NCBI Taxonomy" id="104178"/>
    <lineage>
        <taxon>Eukaryota</taxon>
        <taxon>Metazoa</taxon>
        <taxon>Cnidaria</taxon>
        <taxon>Anthozoa</taxon>
        <taxon>Hexacorallia</taxon>
        <taxon>Scleractinia</taxon>
        <taxon>Fungiina</taxon>
        <taxon>Poritidae</taxon>
        <taxon>Porites</taxon>
    </lineage>
</organism>
<keyword evidence="6" id="KW-1185">Reference proteome</keyword>
<proteinExistence type="predicted"/>
<keyword evidence="2" id="KW-0732">Signal</keyword>
<feature type="domain" description="EGF-like" evidence="3">
    <location>
        <begin position="125"/>
        <end position="166"/>
    </location>
</feature>
<name>A0ABN8MT24_9CNID</name>
<keyword evidence="1" id="KW-0245">EGF-like domain</keyword>
<dbReference type="EMBL" id="CALNXI010000652">
    <property type="protein sequence ID" value="CAH3030722.1"/>
    <property type="molecule type" value="Genomic_DNA"/>
</dbReference>
<feature type="disulfide bond" evidence="1">
    <location>
        <begin position="156"/>
        <end position="165"/>
    </location>
</feature>
<dbReference type="SUPFAM" id="SSF57414">
    <property type="entry name" value="Hairpin loop containing domain-like"/>
    <property type="match status" value="1"/>
</dbReference>
<feature type="chain" id="PRO_5045634453" description="EGF-like domain-containing protein" evidence="2">
    <location>
        <begin position="19"/>
        <end position="386"/>
    </location>
</feature>
<dbReference type="Pfam" id="PF00008">
    <property type="entry name" value="EGF"/>
    <property type="match status" value="1"/>
</dbReference>
<dbReference type="Gene3D" id="2.10.25.10">
    <property type="entry name" value="Laminin"/>
    <property type="match status" value="1"/>
</dbReference>
<dbReference type="PROSITE" id="PS50948">
    <property type="entry name" value="PAN"/>
    <property type="match status" value="1"/>
</dbReference>
<dbReference type="CDD" id="cd00054">
    <property type="entry name" value="EGF_CA"/>
    <property type="match status" value="1"/>
</dbReference>
<feature type="domain" description="Apple" evidence="4">
    <location>
        <begin position="27"/>
        <end position="108"/>
    </location>
</feature>
<gene>
    <name evidence="5" type="ORF">PEVE_00038445</name>
</gene>
<dbReference type="SUPFAM" id="SSF57196">
    <property type="entry name" value="EGF/Laminin"/>
    <property type="match status" value="1"/>
</dbReference>
<evidence type="ECO:0000313" key="5">
    <source>
        <dbReference type="EMBL" id="CAH3030722.1"/>
    </source>
</evidence>
<evidence type="ECO:0000256" key="1">
    <source>
        <dbReference type="PROSITE-ProRule" id="PRU00076"/>
    </source>
</evidence>
<dbReference type="PROSITE" id="PS01186">
    <property type="entry name" value="EGF_2"/>
    <property type="match status" value="1"/>
</dbReference>
<comment type="caution">
    <text evidence="5">The sequence shown here is derived from an EMBL/GenBank/DDBJ whole genome shotgun (WGS) entry which is preliminary data.</text>
</comment>
<feature type="signal peptide" evidence="2">
    <location>
        <begin position="1"/>
        <end position="18"/>
    </location>
</feature>
<dbReference type="PROSITE" id="PS50026">
    <property type="entry name" value="EGF_3"/>
    <property type="match status" value="1"/>
</dbReference>
<evidence type="ECO:0000256" key="2">
    <source>
        <dbReference type="SAM" id="SignalP"/>
    </source>
</evidence>
<dbReference type="Proteomes" id="UP001159427">
    <property type="component" value="Unassembled WGS sequence"/>
</dbReference>
<comment type="caution">
    <text evidence="1">Lacks conserved residue(s) required for the propagation of feature annotation.</text>
</comment>
<keyword evidence="1" id="KW-1015">Disulfide bond</keyword>
<evidence type="ECO:0000259" key="4">
    <source>
        <dbReference type="PROSITE" id="PS50948"/>
    </source>
</evidence>
<evidence type="ECO:0000259" key="3">
    <source>
        <dbReference type="PROSITE" id="PS50026"/>
    </source>
</evidence>
<dbReference type="PROSITE" id="PS00022">
    <property type="entry name" value="EGF_1"/>
    <property type="match status" value="1"/>
</dbReference>
<dbReference type="InterPro" id="IPR000742">
    <property type="entry name" value="EGF"/>
</dbReference>
<protein>
    <recommendedName>
        <fullName evidence="7">EGF-like domain-containing protein</fullName>
    </recommendedName>
</protein>
<evidence type="ECO:0000313" key="6">
    <source>
        <dbReference type="Proteomes" id="UP001159427"/>
    </source>
</evidence>
<dbReference type="InterPro" id="IPR003609">
    <property type="entry name" value="Pan_app"/>
</dbReference>
<sequence length="386" mass="44667">MTLANYFLFVSIFCYVHCLKLAAERRCEESRGSISKAGINHRAMQGHSFKNYTPSKAYDCHVKCFEEKCKCQAYQITQNQCELLEEDRFSAPEDFLEKKGYTYYDMNREYVYQTFANKACKEQPLFNHCCNQNPCANGGTCTELRENAKNKFNCTCVVGYYGRYCQKLRAASCKEQLQGNEGNQSGVYELFDPANMSMYEVFCDAISEKGFVWTLIESFTLRNNNEFADKAFYKDFPVNQDAFSWNKFRLSRPLMNAIASRSTHVRATCNFNTDELKYSDYLRAKLTDIDVMRLNFDGCKKYEFISVRGYNCTSCTAHFVQTDKWHAHTDSYNGPRKGCQCTMLSTGAVKARGGEDNFGWYRSINRLHSCVSSIDSTTQWWFGVRY</sequence>
<accession>A0ABN8MT24</accession>
<evidence type="ECO:0008006" key="7">
    <source>
        <dbReference type="Google" id="ProtNLM"/>
    </source>
</evidence>